<accession>A0AAE3LJM1</accession>
<keyword evidence="3" id="KW-1185">Reference proteome</keyword>
<proteinExistence type="predicted"/>
<feature type="transmembrane region" description="Helical" evidence="1">
    <location>
        <begin position="51"/>
        <end position="72"/>
    </location>
</feature>
<comment type="caution">
    <text evidence="2">The sequence shown here is derived from an EMBL/GenBank/DDBJ whole genome shotgun (WGS) entry which is preliminary data.</text>
</comment>
<gene>
    <name evidence="2" type="ORF">OD355_04285</name>
</gene>
<evidence type="ECO:0000313" key="2">
    <source>
        <dbReference type="EMBL" id="MCU7693733.1"/>
    </source>
</evidence>
<keyword evidence="1" id="KW-1133">Transmembrane helix</keyword>
<name>A0AAE3LJM1_9BACT</name>
<organism evidence="2 3">
    <name type="scientific">Haoranjiania flava</name>
    <dbReference type="NCBI Taxonomy" id="1856322"/>
    <lineage>
        <taxon>Bacteria</taxon>
        <taxon>Pseudomonadati</taxon>
        <taxon>Bacteroidota</taxon>
        <taxon>Chitinophagia</taxon>
        <taxon>Chitinophagales</taxon>
        <taxon>Chitinophagaceae</taxon>
        <taxon>Haoranjiania</taxon>
    </lineage>
</organism>
<dbReference type="EMBL" id="JAOTPL010000004">
    <property type="protein sequence ID" value="MCU7693733.1"/>
    <property type="molecule type" value="Genomic_DNA"/>
</dbReference>
<evidence type="ECO:0000256" key="1">
    <source>
        <dbReference type="SAM" id="Phobius"/>
    </source>
</evidence>
<sequence>MDNFNKHIESLIDNYVDAQKKIKPNPFLAARVTSKINTKEPALILPAWQNAFIVLGMIMLIFVGIELGDLYYNYTSMSLGINDAHIENLSYYLNE</sequence>
<reference evidence="2" key="1">
    <citation type="submission" date="2022-10" db="EMBL/GenBank/DDBJ databases">
        <authorList>
            <person name="Kim H.S."/>
            <person name="Kim J.-S."/>
            <person name="Suh M.K."/>
            <person name="Eom M.K."/>
            <person name="Lee J.-S."/>
        </authorList>
    </citation>
    <scope>NUCLEOTIDE SEQUENCE</scope>
    <source>
        <strain evidence="2">LIP-5</strain>
    </source>
</reference>
<keyword evidence="1" id="KW-0472">Membrane</keyword>
<protein>
    <submittedName>
        <fullName evidence="2">Uncharacterized protein</fullName>
    </submittedName>
</protein>
<keyword evidence="1" id="KW-0812">Transmembrane</keyword>
<evidence type="ECO:0000313" key="3">
    <source>
        <dbReference type="Proteomes" id="UP001209317"/>
    </source>
</evidence>
<dbReference type="AlphaFoldDB" id="A0AAE3LJM1"/>
<dbReference type="Proteomes" id="UP001209317">
    <property type="component" value="Unassembled WGS sequence"/>
</dbReference>
<dbReference type="RefSeq" id="WP_263037220.1">
    <property type="nucleotide sequence ID" value="NZ_JAOTPL010000004.1"/>
</dbReference>